<proteinExistence type="predicted"/>
<evidence type="ECO:0000313" key="2">
    <source>
        <dbReference type="Proteomes" id="UP001222027"/>
    </source>
</evidence>
<dbReference type="Proteomes" id="UP001222027">
    <property type="component" value="Unassembled WGS sequence"/>
</dbReference>
<sequence>MLWASLAAVIRVIRETGEEETAARNEGWLCVWAAEGEFQRDRIDLCLLKQFGVVMRFLWNFPSVAKCSSLATRLGKFIVQGFRVSHDRQP</sequence>
<dbReference type="EMBL" id="JAQQAF010000005">
    <property type="protein sequence ID" value="KAJ8486319.1"/>
    <property type="molecule type" value="Genomic_DNA"/>
</dbReference>
<reference evidence="1 2" key="1">
    <citation type="submission" date="2022-12" db="EMBL/GenBank/DDBJ databases">
        <title>Chromosome-scale assembly of the Ensete ventricosum genome.</title>
        <authorList>
            <person name="Dussert Y."/>
            <person name="Stocks J."/>
            <person name="Wendawek A."/>
            <person name="Woldeyes F."/>
            <person name="Nichols R.A."/>
            <person name="Borrell J.S."/>
        </authorList>
    </citation>
    <scope>NUCLEOTIDE SEQUENCE [LARGE SCALE GENOMIC DNA]</scope>
    <source>
        <strain evidence="2">cv. Maze</strain>
        <tissue evidence="1">Seeds</tissue>
    </source>
</reference>
<accession>A0AAV8R115</accession>
<evidence type="ECO:0008006" key="3">
    <source>
        <dbReference type="Google" id="ProtNLM"/>
    </source>
</evidence>
<comment type="caution">
    <text evidence="1">The sequence shown here is derived from an EMBL/GenBank/DDBJ whole genome shotgun (WGS) entry which is preliminary data.</text>
</comment>
<organism evidence="1 2">
    <name type="scientific">Ensete ventricosum</name>
    <name type="common">Abyssinian banana</name>
    <name type="synonym">Musa ensete</name>
    <dbReference type="NCBI Taxonomy" id="4639"/>
    <lineage>
        <taxon>Eukaryota</taxon>
        <taxon>Viridiplantae</taxon>
        <taxon>Streptophyta</taxon>
        <taxon>Embryophyta</taxon>
        <taxon>Tracheophyta</taxon>
        <taxon>Spermatophyta</taxon>
        <taxon>Magnoliopsida</taxon>
        <taxon>Liliopsida</taxon>
        <taxon>Zingiberales</taxon>
        <taxon>Musaceae</taxon>
        <taxon>Ensete</taxon>
    </lineage>
</organism>
<keyword evidence="2" id="KW-1185">Reference proteome</keyword>
<gene>
    <name evidence="1" type="ORF">OPV22_018804</name>
</gene>
<protein>
    <recommendedName>
        <fullName evidence="3">Secreted protein</fullName>
    </recommendedName>
</protein>
<dbReference type="AlphaFoldDB" id="A0AAV8R115"/>
<evidence type="ECO:0000313" key="1">
    <source>
        <dbReference type="EMBL" id="KAJ8486319.1"/>
    </source>
</evidence>
<name>A0AAV8R115_ENSVE</name>